<dbReference type="EMBL" id="LR589110">
    <property type="protein sequence ID" value="VTP00963.1"/>
    <property type="molecule type" value="Genomic_DNA"/>
</dbReference>
<evidence type="ECO:0000313" key="6">
    <source>
        <dbReference type="EMBL" id="VTP00963.1"/>
    </source>
</evidence>
<evidence type="ECO:0000256" key="3">
    <source>
        <dbReference type="ARBA" id="ARBA00022801"/>
    </source>
</evidence>
<evidence type="ECO:0000259" key="5">
    <source>
        <dbReference type="PROSITE" id="PS51935"/>
    </source>
</evidence>
<dbReference type="AlphaFoldDB" id="A0A653EUF0"/>
<evidence type="ECO:0000256" key="1">
    <source>
        <dbReference type="ARBA" id="ARBA00007074"/>
    </source>
</evidence>
<dbReference type="Gene3D" id="3.90.1720.10">
    <property type="entry name" value="endopeptidase domain like (from Nostoc punctiforme)"/>
    <property type="match status" value="1"/>
</dbReference>
<dbReference type="SUPFAM" id="SSF54001">
    <property type="entry name" value="Cysteine proteinases"/>
    <property type="match status" value="1"/>
</dbReference>
<dbReference type="InterPro" id="IPR038765">
    <property type="entry name" value="Papain-like_cys_pep_sf"/>
</dbReference>
<dbReference type="PANTHER" id="PTHR47359:SF3">
    <property type="entry name" value="NLP_P60 DOMAIN-CONTAINING PROTEIN-RELATED"/>
    <property type="match status" value="1"/>
</dbReference>
<dbReference type="PANTHER" id="PTHR47359">
    <property type="entry name" value="PEPTIDOGLYCAN DL-ENDOPEPTIDASE CWLO"/>
    <property type="match status" value="1"/>
</dbReference>
<feature type="domain" description="NlpC/P60" evidence="5">
    <location>
        <begin position="237"/>
        <end position="366"/>
    </location>
</feature>
<dbReference type="InterPro" id="IPR000064">
    <property type="entry name" value="NLP_P60_dom"/>
</dbReference>
<dbReference type="InterPro" id="IPR051794">
    <property type="entry name" value="PG_Endopeptidase_C40"/>
</dbReference>
<dbReference type="PROSITE" id="PS51935">
    <property type="entry name" value="NLPC_P60"/>
    <property type="match status" value="1"/>
</dbReference>
<sequence length="366" mass="35894">MRAAGAAMGYALESFGSGGAVMVSPAAGVAGSPTVFGGGSGRAADGFAAESGVVRGHVVALGEHDEAGEQQLRDALAAAGVGRDRMDSVIAAAEADVAAMGASTDTPAGRCALVAAIKRHLHDTQAMLDHAGADAQTRAAAANVTAAGYDGIGQQAPGGAAAAPMAAMGSPMGAMSALSALPAMAAMPMSGVGIPMGGGGLPLAPLAGLASLFTQNHQTPTPGGLFVGSPGFSSGNGSVGDQVVKNALSQLGVKYSFGGGGKNGPGPGQDGVGLDCSGLVQYAFAKAGIDVPRTTYQLQHCGVAVPPGQARAGDILLCNYSGPGVPQHVQIVMSPSQTVEAPDRGLAVRIGHWPSGHFEIRRLVNG</sequence>
<organism evidence="6">
    <name type="scientific">Mycobacterium riyadhense</name>
    <dbReference type="NCBI Taxonomy" id="486698"/>
    <lineage>
        <taxon>Bacteria</taxon>
        <taxon>Bacillati</taxon>
        <taxon>Actinomycetota</taxon>
        <taxon>Actinomycetes</taxon>
        <taxon>Mycobacteriales</taxon>
        <taxon>Mycobacteriaceae</taxon>
        <taxon>Mycobacterium</taxon>
    </lineage>
</organism>
<dbReference type="Pfam" id="PF00877">
    <property type="entry name" value="NLPC_P60"/>
    <property type="match status" value="1"/>
</dbReference>
<reference evidence="6" key="1">
    <citation type="submission" date="2019-05" db="EMBL/GenBank/DDBJ databases">
        <authorList>
            <person name="Naeem R."/>
            <person name="Antony C."/>
            <person name="Guan Q."/>
        </authorList>
    </citation>
    <scope>NUCLEOTIDE SEQUENCE</scope>
    <source>
        <strain evidence="6">2</strain>
    </source>
</reference>
<dbReference type="GO" id="GO:0006508">
    <property type="term" value="P:proteolysis"/>
    <property type="evidence" value="ECO:0007669"/>
    <property type="project" value="UniProtKB-KW"/>
</dbReference>
<evidence type="ECO:0000256" key="2">
    <source>
        <dbReference type="ARBA" id="ARBA00022670"/>
    </source>
</evidence>
<protein>
    <submittedName>
        <fullName evidence="6">Peptidoglycan endopeptidase RipA</fullName>
    </submittedName>
</protein>
<proteinExistence type="inferred from homology"/>
<keyword evidence="4" id="KW-0788">Thiol protease</keyword>
<keyword evidence="3" id="KW-0378">Hydrolase</keyword>
<gene>
    <name evidence="6" type="primary">ripA_3</name>
    <name evidence="6" type="ORF">BIN_B_03825</name>
</gene>
<accession>A0A653EUF0</accession>
<comment type="similarity">
    <text evidence="1">Belongs to the peptidase C40 family.</text>
</comment>
<dbReference type="GO" id="GO:0008234">
    <property type="term" value="F:cysteine-type peptidase activity"/>
    <property type="evidence" value="ECO:0007669"/>
    <property type="project" value="UniProtKB-KW"/>
</dbReference>
<keyword evidence="2" id="KW-0645">Protease</keyword>
<evidence type="ECO:0000256" key="4">
    <source>
        <dbReference type="ARBA" id="ARBA00022807"/>
    </source>
</evidence>
<name>A0A653EUF0_9MYCO</name>